<comment type="caution">
    <text evidence="2">The sequence shown here is derived from an EMBL/GenBank/DDBJ whole genome shotgun (WGS) entry which is preliminary data.</text>
</comment>
<dbReference type="Proteomes" id="UP000499080">
    <property type="component" value="Unassembled WGS sequence"/>
</dbReference>
<reference evidence="2 3" key="1">
    <citation type="journal article" date="2019" name="Sci. Rep.">
        <title>Orb-weaving spider Araneus ventricosus genome elucidates the spidroin gene catalogue.</title>
        <authorList>
            <person name="Kono N."/>
            <person name="Nakamura H."/>
            <person name="Ohtoshi R."/>
            <person name="Moran D.A.P."/>
            <person name="Shinohara A."/>
            <person name="Yoshida Y."/>
            <person name="Fujiwara M."/>
            <person name="Mori M."/>
            <person name="Tomita M."/>
            <person name="Arakawa K."/>
        </authorList>
    </citation>
    <scope>NUCLEOTIDE SEQUENCE [LARGE SCALE GENOMIC DNA]</scope>
</reference>
<evidence type="ECO:0000313" key="1">
    <source>
        <dbReference type="EMBL" id="GBO09469.1"/>
    </source>
</evidence>
<dbReference type="AlphaFoldDB" id="A0A4Y2UCX4"/>
<protein>
    <submittedName>
        <fullName evidence="2">Uncharacterized protein</fullName>
    </submittedName>
</protein>
<proteinExistence type="predicted"/>
<gene>
    <name evidence="1" type="ORF">AVEN_238900_1</name>
    <name evidence="2" type="ORF">AVEN_249701_1</name>
</gene>
<evidence type="ECO:0000313" key="2">
    <source>
        <dbReference type="EMBL" id="GBO09476.1"/>
    </source>
</evidence>
<name>A0A4Y2UCX4_ARAVE</name>
<feature type="non-terminal residue" evidence="2">
    <location>
        <position position="1"/>
    </location>
</feature>
<sequence>IFQTRFFERHTVCEVCESSPLIIRARHLGNGYASVCRAEEKHLNDKHTLGYSCSIYVLEKEIKEDLILNCNKFWTDSETGRRV</sequence>
<dbReference type="EMBL" id="BGPR01034904">
    <property type="protein sequence ID" value="GBO09469.1"/>
    <property type="molecule type" value="Genomic_DNA"/>
</dbReference>
<organism evidence="2 3">
    <name type="scientific">Araneus ventricosus</name>
    <name type="common">Orbweaver spider</name>
    <name type="synonym">Epeira ventricosa</name>
    <dbReference type="NCBI Taxonomy" id="182803"/>
    <lineage>
        <taxon>Eukaryota</taxon>
        <taxon>Metazoa</taxon>
        <taxon>Ecdysozoa</taxon>
        <taxon>Arthropoda</taxon>
        <taxon>Chelicerata</taxon>
        <taxon>Arachnida</taxon>
        <taxon>Araneae</taxon>
        <taxon>Araneomorphae</taxon>
        <taxon>Entelegynae</taxon>
        <taxon>Araneoidea</taxon>
        <taxon>Araneidae</taxon>
        <taxon>Araneus</taxon>
    </lineage>
</organism>
<dbReference type="EMBL" id="BGPR01034905">
    <property type="protein sequence ID" value="GBO09476.1"/>
    <property type="molecule type" value="Genomic_DNA"/>
</dbReference>
<keyword evidence="3" id="KW-1185">Reference proteome</keyword>
<evidence type="ECO:0000313" key="3">
    <source>
        <dbReference type="Proteomes" id="UP000499080"/>
    </source>
</evidence>
<accession>A0A4Y2UCX4</accession>